<dbReference type="PANTHER" id="PTHR33067:SF32">
    <property type="entry name" value="ASPARTIC PEPTIDASE DDI1-TYPE DOMAIN-CONTAINING PROTEIN"/>
    <property type="match status" value="1"/>
</dbReference>
<evidence type="ECO:0000256" key="1">
    <source>
        <dbReference type="PROSITE-ProRule" id="PRU00047"/>
    </source>
</evidence>
<evidence type="ECO:0000256" key="2">
    <source>
        <dbReference type="SAM" id="MobiDB-lite"/>
    </source>
</evidence>
<organism evidence="4 5">
    <name type="scientific">Paspalum notatum var. saurae</name>
    <dbReference type="NCBI Taxonomy" id="547442"/>
    <lineage>
        <taxon>Eukaryota</taxon>
        <taxon>Viridiplantae</taxon>
        <taxon>Streptophyta</taxon>
        <taxon>Embryophyta</taxon>
        <taxon>Tracheophyta</taxon>
        <taxon>Spermatophyta</taxon>
        <taxon>Magnoliopsida</taxon>
        <taxon>Liliopsida</taxon>
        <taxon>Poales</taxon>
        <taxon>Poaceae</taxon>
        <taxon>PACMAD clade</taxon>
        <taxon>Panicoideae</taxon>
        <taxon>Andropogonodae</taxon>
        <taxon>Paspaleae</taxon>
        <taxon>Paspalinae</taxon>
        <taxon>Paspalum</taxon>
    </lineage>
</organism>
<sequence length="430" mass="47300">MATNQGWREERSSTRSRGIHQIESTDMLAAKMDLLLKKLNDTPEAALVHALDSHMTCEVCGNTGHSGNSCPETQPEDANFIGNSTNGFNGNRPQPGWNSRPSLPFSGQGNSSNSQQFSKSNYSFDQKAVNDSINKKFHANDRLFESISLQMETLNSAMKNQLSFNKMLETQIAQLAAALPNANLGKLPRQPEAPPKEHINAVTTRGGKSTQDLPSPSHAGKAQEKIAESEDKVGDEDTPGKEEKPASKHLPHEFYDTTVLPFPPRNKKAAADEQYSKFVEVIKKLYVNIPLLDAMQVPTYAKYLKDILNNKKPLPSTEIVHLTEECSAAILMKKDPGSPTISCSIGTQHFDHALCDLGASVSVMPKVIFDKLNHDALAPTAMCLQLADQSVRYPKRVAENVPVRIQNFLIPVDFVVLDMEIDSKTPLILG</sequence>
<feature type="compositionally biased region" description="Low complexity" evidence="2">
    <location>
        <begin position="105"/>
        <end position="118"/>
    </location>
</feature>
<proteinExistence type="predicted"/>
<dbReference type="PANTHER" id="PTHR33067">
    <property type="entry name" value="RNA-DIRECTED DNA POLYMERASE-RELATED"/>
    <property type="match status" value="1"/>
</dbReference>
<dbReference type="InterPro" id="IPR001878">
    <property type="entry name" value="Znf_CCHC"/>
</dbReference>
<keyword evidence="1" id="KW-0862">Zinc</keyword>
<gene>
    <name evidence="4" type="ORF">U9M48_000005</name>
</gene>
<feature type="compositionally biased region" description="Polar residues" evidence="2">
    <location>
        <begin position="63"/>
        <end position="72"/>
    </location>
</feature>
<dbReference type="CDD" id="cd00303">
    <property type="entry name" value="retropepsin_like"/>
    <property type="match status" value="1"/>
</dbReference>
<dbReference type="InterPro" id="IPR021109">
    <property type="entry name" value="Peptidase_aspartic_dom_sf"/>
</dbReference>
<protein>
    <recommendedName>
        <fullName evidence="3">CCHC-type domain-containing protein</fullName>
    </recommendedName>
</protein>
<dbReference type="GO" id="GO:0008270">
    <property type="term" value="F:zinc ion binding"/>
    <property type="evidence" value="ECO:0007669"/>
    <property type="project" value="UniProtKB-KW"/>
</dbReference>
<dbReference type="Proteomes" id="UP001341281">
    <property type="component" value="Chromosome 01"/>
</dbReference>
<dbReference type="GO" id="GO:0003676">
    <property type="term" value="F:nucleic acid binding"/>
    <property type="evidence" value="ECO:0007669"/>
    <property type="project" value="InterPro"/>
</dbReference>
<keyword evidence="5" id="KW-1185">Reference proteome</keyword>
<name>A0AAQ3PEB9_PASNO</name>
<feature type="region of interest" description="Disordered" evidence="2">
    <location>
        <begin position="1"/>
        <end position="20"/>
    </location>
</feature>
<evidence type="ECO:0000313" key="5">
    <source>
        <dbReference type="Proteomes" id="UP001341281"/>
    </source>
</evidence>
<dbReference type="EMBL" id="CP144745">
    <property type="protein sequence ID" value="WVZ48584.1"/>
    <property type="molecule type" value="Genomic_DNA"/>
</dbReference>
<accession>A0AAQ3PEB9</accession>
<evidence type="ECO:0000259" key="3">
    <source>
        <dbReference type="PROSITE" id="PS50158"/>
    </source>
</evidence>
<dbReference type="Gene3D" id="2.40.70.10">
    <property type="entry name" value="Acid Proteases"/>
    <property type="match status" value="1"/>
</dbReference>
<feature type="region of interest" description="Disordered" evidence="2">
    <location>
        <begin position="184"/>
        <end position="261"/>
    </location>
</feature>
<feature type="compositionally biased region" description="Basic and acidic residues" evidence="2">
    <location>
        <begin position="238"/>
        <end position="255"/>
    </location>
</feature>
<feature type="compositionally biased region" description="Polar residues" evidence="2">
    <location>
        <begin position="81"/>
        <end position="101"/>
    </location>
</feature>
<keyword evidence="1" id="KW-0479">Metal-binding</keyword>
<evidence type="ECO:0000313" key="4">
    <source>
        <dbReference type="EMBL" id="WVZ48584.1"/>
    </source>
</evidence>
<feature type="region of interest" description="Disordered" evidence="2">
    <location>
        <begin position="63"/>
        <end position="118"/>
    </location>
</feature>
<dbReference type="PROSITE" id="PS50158">
    <property type="entry name" value="ZF_CCHC"/>
    <property type="match status" value="1"/>
</dbReference>
<feature type="compositionally biased region" description="Polar residues" evidence="2">
    <location>
        <begin position="201"/>
        <end position="214"/>
    </location>
</feature>
<keyword evidence="1" id="KW-0863">Zinc-finger</keyword>
<feature type="compositionally biased region" description="Basic and acidic residues" evidence="2">
    <location>
        <begin position="221"/>
        <end position="232"/>
    </location>
</feature>
<feature type="domain" description="CCHC-type" evidence="3">
    <location>
        <begin position="57"/>
        <end position="72"/>
    </location>
</feature>
<reference evidence="4 5" key="1">
    <citation type="submission" date="2024-02" db="EMBL/GenBank/DDBJ databases">
        <title>High-quality chromosome-scale genome assembly of Pensacola bahiagrass (Paspalum notatum Flugge var. saurae).</title>
        <authorList>
            <person name="Vega J.M."/>
            <person name="Podio M."/>
            <person name="Orjuela J."/>
            <person name="Siena L.A."/>
            <person name="Pessino S.C."/>
            <person name="Combes M.C."/>
            <person name="Mariac C."/>
            <person name="Albertini E."/>
            <person name="Pupilli F."/>
            <person name="Ortiz J.P.A."/>
            <person name="Leblanc O."/>
        </authorList>
    </citation>
    <scope>NUCLEOTIDE SEQUENCE [LARGE SCALE GENOMIC DNA]</scope>
    <source>
        <strain evidence="4">R1</strain>
        <tissue evidence="4">Leaf</tissue>
    </source>
</reference>
<dbReference type="AlphaFoldDB" id="A0AAQ3PEB9"/>